<dbReference type="AlphaFoldDB" id="I6ZXR3"/>
<accession>I6ZXR3</accession>
<sequence>MGINLFRANAIEAKRNNVTNELVNLAAMAQQYYLKPRALGGGARSFVGWSIPEELKLTANGNYRIETIGQDSVVIIGTGNEVVTGNDSVKVKISVGATSFKTIVIN</sequence>
<evidence type="ECO:0000313" key="1">
    <source>
        <dbReference type="EMBL" id="AFN73843.1"/>
    </source>
</evidence>
<protein>
    <submittedName>
        <fullName evidence="1">Uncharacterized protein</fullName>
    </submittedName>
</protein>
<dbReference type="eggNOG" id="ENOG502ZMM0">
    <property type="taxonomic scope" value="Bacteria"/>
</dbReference>
<reference evidence="1 2" key="1">
    <citation type="journal article" date="2013" name="PLoS ONE">
        <title>Genomic analysis of Melioribacter roseus, facultatively anaerobic organotrophic bacterium representing a novel deep lineage within Bacteriodetes/Chlorobi group.</title>
        <authorList>
            <person name="Kadnikov V.V."/>
            <person name="Mardanov A.V."/>
            <person name="Podosokorskaya O.A."/>
            <person name="Gavrilov S.N."/>
            <person name="Kublanov I.V."/>
            <person name="Beletsky A.V."/>
            <person name="Bonch-Osmolovskaya E.A."/>
            <person name="Ravin N.V."/>
        </authorList>
    </citation>
    <scope>NUCLEOTIDE SEQUENCE [LARGE SCALE GENOMIC DNA]</scope>
    <source>
        <strain evidence="2">JCM 17771 / P3M-2</strain>
    </source>
</reference>
<organism evidence="1 2">
    <name type="scientific">Melioribacter roseus (strain DSM 23840 / JCM 17771 / VKM B-2668 / P3M-2)</name>
    <dbReference type="NCBI Taxonomy" id="1191523"/>
    <lineage>
        <taxon>Bacteria</taxon>
        <taxon>Pseudomonadati</taxon>
        <taxon>Ignavibacteriota</taxon>
        <taxon>Ignavibacteria</taxon>
        <taxon>Ignavibacteriales</taxon>
        <taxon>Melioribacteraceae</taxon>
        <taxon>Melioribacter</taxon>
    </lineage>
</organism>
<dbReference type="HOGENOM" id="CLU_1956996_0_0_10"/>
<gene>
    <name evidence="1" type="ordered locus">MROS_0600</name>
</gene>
<dbReference type="EMBL" id="CP003557">
    <property type="protein sequence ID" value="AFN73843.1"/>
    <property type="molecule type" value="Genomic_DNA"/>
</dbReference>
<name>I6ZXR3_MELRP</name>
<evidence type="ECO:0000313" key="2">
    <source>
        <dbReference type="Proteomes" id="UP000009011"/>
    </source>
</evidence>
<dbReference type="KEGG" id="mro:MROS_0600"/>
<keyword evidence="2" id="KW-1185">Reference proteome</keyword>
<dbReference type="Proteomes" id="UP000009011">
    <property type="component" value="Chromosome"/>
</dbReference>
<proteinExistence type="predicted"/>
<dbReference type="STRING" id="1191523.MROS_0600"/>